<comment type="caution">
    <text evidence="1">The sequence shown here is derived from an EMBL/GenBank/DDBJ whole genome shotgun (WGS) entry which is preliminary data.</text>
</comment>
<evidence type="ECO:0000313" key="2">
    <source>
        <dbReference type="Proteomes" id="UP000789920"/>
    </source>
</evidence>
<proteinExistence type="predicted"/>
<dbReference type="Proteomes" id="UP000789920">
    <property type="component" value="Unassembled WGS sequence"/>
</dbReference>
<reference evidence="1" key="1">
    <citation type="submission" date="2021-06" db="EMBL/GenBank/DDBJ databases">
        <authorList>
            <person name="Kallberg Y."/>
            <person name="Tangrot J."/>
            <person name="Rosling A."/>
        </authorList>
    </citation>
    <scope>NUCLEOTIDE SEQUENCE</scope>
    <source>
        <strain evidence="1">MA461A</strain>
    </source>
</reference>
<organism evidence="1 2">
    <name type="scientific">Racocetra persica</name>
    <dbReference type="NCBI Taxonomy" id="160502"/>
    <lineage>
        <taxon>Eukaryota</taxon>
        <taxon>Fungi</taxon>
        <taxon>Fungi incertae sedis</taxon>
        <taxon>Mucoromycota</taxon>
        <taxon>Glomeromycotina</taxon>
        <taxon>Glomeromycetes</taxon>
        <taxon>Diversisporales</taxon>
        <taxon>Gigasporaceae</taxon>
        <taxon>Racocetra</taxon>
    </lineage>
</organism>
<accession>A0ACA9LH83</accession>
<protein>
    <submittedName>
        <fullName evidence="1">3292_t:CDS:1</fullName>
    </submittedName>
</protein>
<sequence length="158" mass="18528">MNLEIIELEVERIAQLFAQARNLKIKVFFGKMGDKNFPRKTRDPRRGYTTHNKTLERYEIHIRLDRNNGTRKGKTPESSRPSILKTPGRENFPFRGSQLIRIREETIQGHLSARAMVSTAKKNKDKYQIIIYAREGENIPFLVAKLQDLGLKCDFRWI</sequence>
<evidence type="ECO:0000313" key="1">
    <source>
        <dbReference type="EMBL" id="CAG8526054.1"/>
    </source>
</evidence>
<gene>
    <name evidence="1" type="ORF">RPERSI_LOCUS2924</name>
</gene>
<dbReference type="EMBL" id="CAJVQC010003387">
    <property type="protein sequence ID" value="CAG8526054.1"/>
    <property type="molecule type" value="Genomic_DNA"/>
</dbReference>
<keyword evidence="2" id="KW-1185">Reference proteome</keyword>
<name>A0ACA9LH83_9GLOM</name>